<reference evidence="1" key="1">
    <citation type="submission" date="2018-09" db="EMBL/GenBank/DDBJ databases">
        <title>A genomic encyclopedia of anaerobic methanotrophic archaea.</title>
        <authorList>
            <person name="Skennerton C.T."/>
            <person name="Chadwick G.L."/>
            <person name="Laso-Perez R."/>
            <person name="Leu A.O."/>
            <person name="Speth D.R."/>
            <person name="Yu H."/>
            <person name="Morgan-Lang C."/>
            <person name="Hatzenpichler R."/>
            <person name="Goudeau D."/>
            <person name="Malmstrom R."/>
            <person name="Woyke T."/>
            <person name="Hallam S."/>
            <person name="Tyson G.W."/>
            <person name="Wegener G."/>
            <person name="Boetius A."/>
            <person name="Orphan V.J."/>
        </authorList>
    </citation>
    <scope>NUCLEOTIDE SEQUENCE</scope>
    <source>
        <strain evidence="1">CONS3730D10UFb2</strain>
    </source>
</reference>
<proteinExistence type="predicted"/>
<protein>
    <submittedName>
        <fullName evidence="1">Uncharacterized protein</fullName>
    </submittedName>
</protein>
<sequence length="85" mass="9811">MRVKCRYPGCDVILHTTAGRDYHEETAHGMIYNKPLQPLVQQMQLFSSITKIFKSTELQLKEILDIAFVDTINSQVQPICLECNR</sequence>
<comment type="caution">
    <text evidence="1">The sequence shown here is derived from an EMBL/GenBank/DDBJ whole genome shotgun (WGS) entry which is preliminary data.</text>
</comment>
<dbReference type="EMBL" id="QYBA01000172">
    <property type="protein sequence ID" value="TKY91565.1"/>
    <property type="molecule type" value="Genomic_DNA"/>
</dbReference>
<name>A0AC61SAK1_9EURY</name>
<gene>
    <name evidence="1" type="ORF">C5S46_05155</name>
</gene>
<dbReference type="Proteomes" id="UP000315423">
    <property type="component" value="Unassembled WGS sequence"/>
</dbReference>
<evidence type="ECO:0000313" key="1">
    <source>
        <dbReference type="EMBL" id="TKY91565.1"/>
    </source>
</evidence>
<accession>A0AC61SAK1</accession>
<evidence type="ECO:0000313" key="2">
    <source>
        <dbReference type="Proteomes" id="UP000315423"/>
    </source>
</evidence>
<organism evidence="1 2">
    <name type="scientific">Candidatus Methanomarinus sp</name>
    <dbReference type="NCBI Taxonomy" id="3386244"/>
    <lineage>
        <taxon>Archaea</taxon>
        <taxon>Methanobacteriati</taxon>
        <taxon>Methanobacteriota</taxon>
        <taxon>Stenosarchaea group</taxon>
        <taxon>Methanomicrobia</taxon>
        <taxon>Methanosarcinales</taxon>
        <taxon>ANME-2 cluster</taxon>
        <taxon>Candidatus Methanocomedenaceae</taxon>
        <taxon>Candidatus Methanomarinus</taxon>
    </lineage>
</organism>